<evidence type="ECO:0000313" key="2">
    <source>
        <dbReference type="Proteomes" id="UP001279734"/>
    </source>
</evidence>
<dbReference type="AlphaFoldDB" id="A0AAD3SXQ7"/>
<dbReference type="PANTHER" id="PTHR37763:SF1">
    <property type="entry name" value="EXOSOME COMPLEX EXONUCLEASE"/>
    <property type="match status" value="1"/>
</dbReference>
<dbReference type="Proteomes" id="UP001279734">
    <property type="component" value="Unassembled WGS sequence"/>
</dbReference>
<evidence type="ECO:0000313" key="1">
    <source>
        <dbReference type="EMBL" id="GMH19044.1"/>
    </source>
</evidence>
<reference evidence="1" key="1">
    <citation type="submission" date="2023-05" db="EMBL/GenBank/DDBJ databases">
        <title>Nepenthes gracilis genome sequencing.</title>
        <authorList>
            <person name="Fukushima K."/>
        </authorList>
    </citation>
    <scope>NUCLEOTIDE SEQUENCE</scope>
    <source>
        <strain evidence="1">SING2019-196</strain>
    </source>
</reference>
<proteinExistence type="predicted"/>
<name>A0AAD3SXQ7_NEPGR</name>
<dbReference type="EMBL" id="BSYO01000020">
    <property type="protein sequence ID" value="GMH19044.1"/>
    <property type="molecule type" value="Genomic_DNA"/>
</dbReference>
<sequence>MELVRIQCKFMINFNVVVYIRLPNRLRGFKYVVRTMPNVASCLNAALYHSSELSHGKILPVKWYQEVFPRLQKLSHFLKNVDLVDGRLINLEDNSTIRDERIWHRIHNFKTLARAFLGAPSVQEELRRNMKASMADRKYTPPLCFTKSSEREPIVINSLKHVCNILNISAQQRKVVRAMICPHVTQHKLWTAALEEILKGLKLEMDSMSHSCPTKGTSMAQQIVSSCLSFIDETAYFHDQDSSSWMRPKPVKVVDSPSSHKWEEVLEMFNDLINCLRGAEELLFHVSKLDVMREGLTLIKDVVVNRNHCFKEVRHQESLVQKKLVKALGLSSLCLFTLLQYYLYGTVRDMAVEVSGGLYEVGKEEARLFCMGKVVASDEERMISNGVKELDRKLGLFKFVWETAGMKGSLELQGHIWCVGAMHRTLTYKGKLFFVHGISL</sequence>
<organism evidence="1 2">
    <name type="scientific">Nepenthes gracilis</name>
    <name type="common">Slender pitcher plant</name>
    <dbReference type="NCBI Taxonomy" id="150966"/>
    <lineage>
        <taxon>Eukaryota</taxon>
        <taxon>Viridiplantae</taxon>
        <taxon>Streptophyta</taxon>
        <taxon>Embryophyta</taxon>
        <taxon>Tracheophyta</taxon>
        <taxon>Spermatophyta</taxon>
        <taxon>Magnoliopsida</taxon>
        <taxon>eudicotyledons</taxon>
        <taxon>Gunneridae</taxon>
        <taxon>Pentapetalae</taxon>
        <taxon>Caryophyllales</taxon>
        <taxon>Nepenthaceae</taxon>
        <taxon>Nepenthes</taxon>
    </lineage>
</organism>
<protein>
    <submittedName>
        <fullName evidence="1">Uncharacterized protein</fullName>
    </submittedName>
</protein>
<accession>A0AAD3SXQ7</accession>
<comment type="caution">
    <text evidence="1">The sequence shown here is derived from an EMBL/GenBank/DDBJ whole genome shotgun (WGS) entry which is preliminary data.</text>
</comment>
<gene>
    <name evidence="1" type="ORF">Nepgr_020885</name>
</gene>
<dbReference type="PANTHER" id="PTHR37763">
    <property type="entry name" value="EXOSOME COMPLEX EXONUCLEASE"/>
    <property type="match status" value="1"/>
</dbReference>
<keyword evidence="2" id="KW-1185">Reference proteome</keyword>